<evidence type="ECO:0000256" key="1">
    <source>
        <dbReference type="SAM" id="MobiDB-lite"/>
    </source>
</evidence>
<reference evidence="2" key="1">
    <citation type="submission" date="2021-01" db="EMBL/GenBank/DDBJ databases">
        <title>Whole genome shotgun sequence of Actinoplanes nipponensis NBRC 14063.</title>
        <authorList>
            <person name="Komaki H."/>
            <person name="Tamura T."/>
        </authorList>
    </citation>
    <scope>NUCLEOTIDE SEQUENCE</scope>
    <source>
        <strain evidence="2">NBRC 14063</strain>
    </source>
</reference>
<sequence>MMPETGGDDAVPVEDDRGLVVVGAAGDVDCGSGGADGAGDSWDGAGDDVAAGGVTGPGRACATATPPETRATATMPATVAAWAMVRRRARTRTWLMGSHLTFSVSVNRERKA</sequence>
<feature type="region of interest" description="Disordered" evidence="1">
    <location>
        <begin position="30"/>
        <end position="51"/>
    </location>
</feature>
<organism evidence="2 3">
    <name type="scientific">Actinoplanes nipponensis</name>
    <dbReference type="NCBI Taxonomy" id="135950"/>
    <lineage>
        <taxon>Bacteria</taxon>
        <taxon>Bacillati</taxon>
        <taxon>Actinomycetota</taxon>
        <taxon>Actinomycetes</taxon>
        <taxon>Micromonosporales</taxon>
        <taxon>Micromonosporaceae</taxon>
        <taxon>Actinoplanes</taxon>
    </lineage>
</organism>
<dbReference type="AlphaFoldDB" id="A0A919JG88"/>
<feature type="compositionally biased region" description="Low complexity" evidence="1">
    <location>
        <begin position="38"/>
        <end position="51"/>
    </location>
</feature>
<keyword evidence="3" id="KW-1185">Reference proteome</keyword>
<dbReference type="Proteomes" id="UP000647172">
    <property type="component" value="Unassembled WGS sequence"/>
</dbReference>
<evidence type="ECO:0000313" key="2">
    <source>
        <dbReference type="EMBL" id="GIE48750.1"/>
    </source>
</evidence>
<comment type="caution">
    <text evidence="2">The sequence shown here is derived from an EMBL/GenBank/DDBJ whole genome shotgun (WGS) entry which is preliminary data.</text>
</comment>
<proteinExistence type="predicted"/>
<dbReference type="RefSeq" id="WP_203767613.1">
    <property type="nucleotide sequence ID" value="NZ_BAAAYJ010000116.1"/>
</dbReference>
<dbReference type="EMBL" id="BOMQ01000026">
    <property type="protein sequence ID" value="GIE48750.1"/>
    <property type="molecule type" value="Genomic_DNA"/>
</dbReference>
<protein>
    <submittedName>
        <fullName evidence="2">Uncharacterized protein</fullName>
    </submittedName>
</protein>
<gene>
    <name evidence="2" type="ORF">Ani05nite_22840</name>
</gene>
<evidence type="ECO:0000313" key="3">
    <source>
        <dbReference type="Proteomes" id="UP000647172"/>
    </source>
</evidence>
<name>A0A919JG88_9ACTN</name>
<accession>A0A919JG88</accession>